<dbReference type="RefSeq" id="WP_131594908.1">
    <property type="nucleotide sequence ID" value="NZ_SJSL01000001.1"/>
</dbReference>
<dbReference type="Pfam" id="PF13376">
    <property type="entry name" value="OmdA"/>
    <property type="match status" value="1"/>
</dbReference>
<proteinExistence type="predicted"/>
<accession>A0A4R0NUL4</accession>
<dbReference type="Gene3D" id="2.40.30.100">
    <property type="entry name" value="AF2212/PG0164-like"/>
    <property type="match status" value="1"/>
</dbReference>
<protein>
    <submittedName>
        <fullName evidence="1">DUF1905 domain-containing protein</fullName>
    </submittedName>
</protein>
<evidence type="ECO:0000313" key="1">
    <source>
        <dbReference type="EMBL" id="TCD03879.1"/>
    </source>
</evidence>
<comment type="caution">
    <text evidence="1">The sequence shown here is derived from an EMBL/GenBank/DDBJ whole genome shotgun (WGS) entry which is preliminary data.</text>
</comment>
<name>A0A4R0NUL4_9SPHI</name>
<evidence type="ECO:0000313" key="2">
    <source>
        <dbReference type="Proteomes" id="UP000293347"/>
    </source>
</evidence>
<dbReference type="Proteomes" id="UP000293347">
    <property type="component" value="Unassembled WGS sequence"/>
</dbReference>
<dbReference type="AlphaFoldDB" id="A0A4R0NUL4"/>
<organism evidence="1 2">
    <name type="scientific">Pedobacter psychroterrae</name>
    <dbReference type="NCBI Taxonomy" id="2530453"/>
    <lineage>
        <taxon>Bacteria</taxon>
        <taxon>Pseudomonadati</taxon>
        <taxon>Bacteroidota</taxon>
        <taxon>Sphingobacteriia</taxon>
        <taxon>Sphingobacteriales</taxon>
        <taxon>Sphingobacteriaceae</taxon>
        <taxon>Pedobacter</taxon>
    </lineage>
</organism>
<keyword evidence="2" id="KW-1185">Reference proteome</keyword>
<gene>
    <name evidence="1" type="ORF">EZ437_08005</name>
</gene>
<dbReference type="InterPro" id="IPR037079">
    <property type="entry name" value="AF2212/PG0164-like_sf"/>
</dbReference>
<sequence>MQTEGFNKYSFKAELQIVGINPYVFLPEDILLAVFIQAGRNKSPIPVSGTVNGKPYRQTLVRYQGAWRLYINLLMLDNSPKRIGEIIEVGIAYDPIARAFTAHPALTKALERHVQAKDVFDGLTPSLKNEIIKYINNLKTDESVNKNVDKAIDFLLGKGRFVGRDPLQHNTK</sequence>
<dbReference type="OrthoDB" id="2243618at2"/>
<dbReference type="EMBL" id="SJSL01000001">
    <property type="protein sequence ID" value="TCD03879.1"/>
    <property type="molecule type" value="Genomic_DNA"/>
</dbReference>
<reference evidence="1 2" key="1">
    <citation type="submission" date="2019-02" db="EMBL/GenBank/DDBJ databases">
        <title>Pedobacter sp. RP-1-14 sp. nov., isolated from Arctic soil.</title>
        <authorList>
            <person name="Dahal R.H."/>
        </authorList>
    </citation>
    <scope>NUCLEOTIDE SEQUENCE [LARGE SCALE GENOMIC DNA]</scope>
    <source>
        <strain evidence="1 2">RP-1-14</strain>
    </source>
</reference>
<dbReference type="SUPFAM" id="SSF141694">
    <property type="entry name" value="AF2212/PG0164-like"/>
    <property type="match status" value="1"/>
</dbReference>